<accession>A0A848L7I7</accession>
<evidence type="ECO:0000259" key="2">
    <source>
        <dbReference type="PROSITE" id="PS50125"/>
    </source>
</evidence>
<gene>
    <name evidence="3" type="ORF">HH308_26070</name>
</gene>
<dbReference type="Proteomes" id="UP000550729">
    <property type="component" value="Unassembled WGS sequence"/>
</dbReference>
<comment type="caution">
    <text evidence="3">The sequence shown here is derived from an EMBL/GenBank/DDBJ whole genome shotgun (WGS) entry which is preliminary data.</text>
</comment>
<dbReference type="CDD" id="cd07302">
    <property type="entry name" value="CHD"/>
    <property type="match status" value="1"/>
</dbReference>
<evidence type="ECO:0000313" key="4">
    <source>
        <dbReference type="Proteomes" id="UP000550729"/>
    </source>
</evidence>
<proteinExistence type="inferred from homology"/>
<sequence length="325" mass="34980">MDADFDARTFAEAIEARLLGGPRTLSPRGLSERAGLDQDSARRLWRSMGFAITDDDEVALTDQDLAASQRVKRAIDLGIVSFDEVVSIARLTGQVFAQLADNAGAALARIALSHSETDFDGVVDLLADEILPLLEDQHRYVWRRQLAAYVARNAARYDRDGLDDAAVTVGFADISGYTSLSRHTSESGLAGLLELFESVATDAVGAHGGRVVKLIGDAVLFTTAEPTSGADVAVDLLDAWPADQPSVRAGVATGPVLRRLGDVFGPTVNVASRLTSVAEPGEIRIDEATYGVLAADRRFRVVEQAPRDVRGYEQLKSWTVRRTAD</sequence>
<dbReference type="Pfam" id="PF16701">
    <property type="entry name" value="Ad_Cy_reg"/>
    <property type="match status" value="1"/>
</dbReference>
<dbReference type="GO" id="GO:0004016">
    <property type="term" value="F:adenylate cyclase activity"/>
    <property type="evidence" value="ECO:0007669"/>
    <property type="project" value="UniProtKB-ARBA"/>
</dbReference>
<dbReference type="SMART" id="SM00044">
    <property type="entry name" value="CYCc"/>
    <property type="match status" value="1"/>
</dbReference>
<comment type="similarity">
    <text evidence="1">Belongs to the adenylyl cyclase class-3 family.</text>
</comment>
<name>A0A848L7I7_9ACTN</name>
<evidence type="ECO:0000313" key="3">
    <source>
        <dbReference type="EMBL" id="NMO04693.1"/>
    </source>
</evidence>
<organism evidence="3 4">
    <name type="scientific">Gordonia asplenii</name>
    <dbReference type="NCBI Taxonomy" id="2725283"/>
    <lineage>
        <taxon>Bacteria</taxon>
        <taxon>Bacillati</taxon>
        <taxon>Actinomycetota</taxon>
        <taxon>Actinomycetes</taxon>
        <taxon>Mycobacteriales</taxon>
        <taxon>Gordoniaceae</taxon>
        <taxon>Gordonia</taxon>
    </lineage>
</organism>
<dbReference type="InterPro" id="IPR050697">
    <property type="entry name" value="Adenylyl/Guanylyl_Cyclase_3/4"/>
</dbReference>
<feature type="domain" description="Guanylate cyclase" evidence="2">
    <location>
        <begin position="168"/>
        <end position="275"/>
    </location>
</feature>
<dbReference type="EMBL" id="JABBNB010000039">
    <property type="protein sequence ID" value="NMO04693.1"/>
    <property type="molecule type" value="Genomic_DNA"/>
</dbReference>
<dbReference type="GO" id="GO:0009190">
    <property type="term" value="P:cyclic nucleotide biosynthetic process"/>
    <property type="evidence" value="ECO:0007669"/>
    <property type="project" value="InterPro"/>
</dbReference>
<dbReference type="InterPro" id="IPR032026">
    <property type="entry name" value="Ad_Cy_reg"/>
</dbReference>
<dbReference type="InterPro" id="IPR029787">
    <property type="entry name" value="Nucleotide_cyclase"/>
</dbReference>
<keyword evidence="4" id="KW-1185">Reference proteome</keyword>
<dbReference type="GO" id="GO:0035556">
    <property type="term" value="P:intracellular signal transduction"/>
    <property type="evidence" value="ECO:0007669"/>
    <property type="project" value="InterPro"/>
</dbReference>
<dbReference type="PROSITE" id="PS50125">
    <property type="entry name" value="GUANYLATE_CYCLASE_2"/>
    <property type="match status" value="1"/>
</dbReference>
<evidence type="ECO:0000256" key="1">
    <source>
        <dbReference type="ARBA" id="ARBA00005381"/>
    </source>
</evidence>
<dbReference type="Gene3D" id="3.30.70.1230">
    <property type="entry name" value="Nucleotide cyclase"/>
    <property type="match status" value="1"/>
</dbReference>
<protein>
    <submittedName>
        <fullName evidence="3">Adenylate/guanylate cyclase domain-containing protein</fullName>
    </submittedName>
</protein>
<dbReference type="PANTHER" id="PTHR43081:SF1">
    <property type="entry name" value="ADENYLATE CYCLASE, TERMINAL-DIFFERENTIATION SPECIFIC"/>
    <property type="match status" value="1"/>
</dbReference>
<dbReference type="InterPro" id="IPR001054">
    <property type="entry name" value="A/G_cyclase"/>
</dbReference>
<dbReference type="SUPFAM" id="SSF55073">
    <property type="entry name" value="Nucleotide cyclase"/>
    <property type="match status" value="1"/>
</dbReference>
<dbReference type="AlphaFoldDB" id="A0A848L7I7"/>
<dbReference type="Pfam" id="PF00211">
    <property type="entry name" value="Guanylate_cyc"/>
    <property type="match status" value="1"/>
</dbReference>
<reference evidence="3 4" key="1">
    <citation type="submission" date="2020-04" db="EMBL/GenBank/DDBJ databases">
        <title>Gordonia sp. nov. TBRC 11910.</title>
        <authorList>
            <person name="Suriyachadkun C."/>
        </authorList>
    </citation>
    <scope>NUCLEOTIDE SEQUENCE [LARGE SCALE GENOMIC DNA]</scope>
    <source>
        <strain evidence="3 4">TBRC 11910</strain>
    </source>
</reference>
<dbReference type="PANTHER" id="PTHR43081">
    <property type="entry name" value="ADENYLATE CYCLASE, TERMINAL-DIFFERENTIATION SPECIFIC-RELATED"/>
    <property type="match status" value="1"/>
</dbReference>